<protein>
    <submittedName>
        <fullName evidence="1">Uncharacterized protein</fullName>
    </submittedName>
</protein>
<name>A0AAV5K2A4_9ROSI</name>
<dbReference type="AlphaFoldDB" id="A0AAV5K2A4"/>
<organism evidence="1 2">
    <name type="scientific">Rubroshorea leprosula</name>
    <dbReference type="NCBI Taxonomy" id="152421"/>
    <lineage>
        <taxon>Eukaryota</taxon>
        <taxon>Viridiplantae</taxon>
        <taxon>Streptophyta</taxon>
        <taxon>Embryophyta</taxon>
        <taxon>Tracheophyta</taxon>
        <taxon>Spermatophyta</taxon>
        <taxon>Magnoliopsida</taxon>
        <taxon>eudicotyledons</taxon>
        <taxon>Gunneridae</taxon>
        <taxon>Pentapetalae</taxon>
        <taxon>rosids</taxon>
        <taxon>malvids</taxon>
        <taxon>Malvales</taxon>
        <taxon>Dipterocarpaceae</taxon>
        <taxon>Rubroshorea</taxon>
    </lineage>
</organism>
<gene>
    <name evidence="1" type="ORF">SLEP1_g31079</name>
</gene>
<dbReference type="Proteomes" id="UP001054252">
    <property type="component" value="Unassembled WGS sequence"/>
</dbReference>
<dbReference type="PANTHER" id="PTHR36388:SF1">
    <property type="entry name" value="OS02G0469000 PROTEIN"/>
    <property type="match status" value="1"/>
</dbReference>
<sequence length="138" mass="15287">MDARDDKRKGSLPSIIIESHSNANEDWVTPEDLAWADSPSQVLSGRCCGNIPRRSFSAYLQVWDLNIAAHEEFDLVKQLKKALQEAGNQKIEQTFDGVELQIKTPTSGDSVARKDVKEKSLDQIDTGIADLSLNQDSS</sequence>
<proteinExistence type="predicted"/>
<evidence type="ECO:0000313" key="2">
    <source>
        <dbReference type="Proteomes" id="UP001054252"/>
    </source>
</evidence>
<accession>A0AAV5K2A4</accession>
<dbReference type="EMBL" id="BPVZ01000056">
    <property type="protein sequence ID" value="GKV21053.1"/>
    <property type="molecule type" value="Genomic_DNA"/>
</dbReference>
<comment type="caution">
    <text evidence="1">The sequence shown here is derived from an EMBL/GenBank/DDBJ whole genome shotgun (WGS) entry which is preliminary data.</text>
</comment>
<dbReference type="PANTHER" id="PTHR36388">
    <property type="entry name" value="OS02G0469000 PROTEIN"/>
    <property type="match status" value="1"/>
</dbReference>
<evidence type="ECO:0000313" key="1">
    <source>
        <dbReference type="EMBL" id="GKV21053.1"/>
    </source>
</evidence>
<reference evidence="1 2" key="1">
    <citation type="journal article" date="2021" name="Commun. Biol.">
        <title>The genome of Shorea leprosula (Dipterocarpaceae) highlights the ecological relevance of drought in aseasonal tropical rainforests.</title>
        <authorList>
            <person name="Ng K.K.S."/>
            <person name="Kobayashi M.J."/>
            <person name="Fawcett J.A."/>
            <person name="Hatakeyama M."/>
            <person name="Paape T."/>
            <person name="Ng C.H."/>
            <person name="Ang C.C."/>
            <person name="Tnah L.H."/>
            <person name="Lee C.T."/>
            <person name="Nishiyama T."/>
            <person name="Sese J."/>
            <person name="O'Brien M.J."/>
            <person name="Copetti D."/>
            <person name="Mohd Noor M.I."/>
            <person name="Ong R.C."/>
            <person name="Putra M."/>
            <person name="Sireger I.Z."/>
            <person name="Indrioko S."/>
            <person name="Kosugi Y."/>
            <person name="Izuno A."/>
            <person name="Isagi Y."/>
            <person name="Lee S.L."/>
            <person name="Shimizu K.K."/>
        </authorList>
    </citation>
    <scope>NUCLEOTIDE SEQUENCE [LARGE SCALE GENOMIC DNA]</scope>
    <source>
        <strain evidence="1">214</strain>
    </source>
</reference>
<keyword evidence="2" id="KW-1185">Reference proteome</keyword>